<dbReference type="AlphaFoldDB" id="E9HRZ1"/>
<feature type="region of interest" description="Disordered" evidence="1">
    <location>
        <begin position="10"/>
        <end position="81"/>
    </location>
</feature>
<feature type="compositionally biased region" description="Acidic residues" evidence="1">
    <location>
        <begin position="15"/>
        <end position="29"/>
    </location>
</feature>
<dbReference type="EMBL" id="GL732743">
    <property type="protein sequence ID" value="EFX65464.1"/>
    <property type="molecule type" value="Genomic_DNA"/>
</dbReference>
<dbReference type="PhylomeDB" id="E9HRZ1"/>
<feature type="compositionally biased region" description="Polar residues" evidence="1">
    <location>
        <begin position="71"/>
        <end position="81"/>
    </location>
</feature>
<evidence type="ECO:0000313" key="2">
    <source>
        <dbReference type="EMBL" id="EFX65464.1"/>
    </source>
</evidence>
<gene>
    <name evidence="2" type="ORF">DAPPUDRAFT_264620</name>
</gene>
<dbReference type="InParanoid" id="E9HRZ1"/>
<protein>
    <submittedName>
        <fullName evidence="2">Uncharacterized protein</fullName>
    </submittedName>
</protein>
<dbReference type="HOGENOM" id="CLU_1095227_0_0_1"/>
<dbReference type="Proteomes" id="UP000000305">
    <property type="component" value="Unassembled WGS sequence"/>
</dbReference>
<sequence length="254" mass="28201">MGQRIYMIKVREQNTDTDDVAPSLDDDVSSENSSDSSLSIVDASTDQDSQVADVQSNHEEESEQDTETTDVAQRSAENGRTISLRNNMVNENSTESIVSVNEVPSRKDSRAADIDYFRVLGVNFTEKSSPLKLNVYHHFMSVCEHNNLGEDDSDSDYDPIELSEDMIDFQDFLRKTDDAEIIAHMESELAIPDDYPFTSVFGLNVLVAPQGKTPRCGNVAFKCAEENHEAGKCPCDHMWNKASEPDPRHSGGVG</sequence>
<feature type="compositionally biased region" description="Polar residues" evidence="1">
    <location>
        <begin position="46"/>
        <end position="55"/>
    </location>
</feature>
<dbReference type="KEGG" id="dpx:DAPPUDRAFT_264620"/>
<evidence type="ECO:0000256" key="1">
    <source>
        <dbReference type="SAM" id="MobiDB-lite"/>
    </source>
</evidence>
<organism evidence="2 3">
    <name type="scientific">Daphnia pulex</name>
    <name type="common">Water flea</name>
    <dbReference type="NCBI Taxonomy" id="6669"/>
    <lineage>
        <taxon>Eukaryota</taxon>
        <taxon>Metazoa</taxon>
        <taxon>Ecdysozoa</taxon>
        <taxon>Arthropoda</taxon>
        <taxon>Crustacea</taxon>
        <taxon>Branchiopoda</taxon>
        <taxon>Diplostraca</taxon>
        <taxon>Cladocera</taxon>
        <taxon>Anomopoda</taxon>
        <taxon>Daphniidae</taxon>
        <taxon>Daphnia</taxon>
    </lineage>
</organism>
<reference evidence="2 3" key="1">
    <citation type="journal article" date="2011" name="Science">
        <title>The ecoresponsive genome of Daphnia pulex.</title>
        <authorList>
            <person name="Colbourne J.K."/>
            <person name="Pfrender M.E."/>
            <person name="Gilbert D."/>
            <person name="Thomas W.K."/>
            <person name="Tucker A."/>
            <person name="Oakley T.H."/>
            <person name="Tokishita S."/>
            <person name="Aerts A."/>
            <person name="Arnold G.J."/>
            <person name="Basu M.K."/>
            <person name="Bauer D.J."/>
            <person name="Caceres C.E."/>
            <person name="Carmel L."/>
            <person name="Casola C."/>
            <person name="Choi J.H."/>
            <person name="Detter J.C."/>
            <person name="Dong Q."/>
            <person name="Dusheyko S."/>
            <person name="Eads B.D."/>
            <person name="Frohlich T."/>
            <person name="Geiler-Samerotte K.A."/>
            <person name="Gerlach D."/>
            <person name="Hatcher P."/>
            <person name="Jogdeo S."/>
            <person name="Krijgsveld J."/>
            <person name="Kriventseva E.V."/>
            <person name="Kultz D."/>
            <person name="Laforsch C."/>
            <person name="Lindquist E."/>
            <person name="Lopez J."/>
            <person name="Manak J.R."/>
            <person name="Muller J."/>
            <person name="Pangilinan J."/>
            <person name="Patwardhan R.P."/>
            <person name="Pitluck S."/>
            <person name="Pritham E.J."/>
            <person name="Rechtsteiner A."/>
            <person name="Rho M."/>
            <person name="Rogozin I.B."/>
            <person name="Sakarya O."/>
            <person name="Salamov A."/>
            <person name="Schaack S."/>
            <person name="Shapiro H."/>
            <person name="Shiga Y."/>
            <person name="Skalitzky C."/>
            <person name="Smith Z."/>
            <person name="Souvorov A."/>
            <person name="Sung W."/>
            <person name="Tang Z."/>
            <person name="Tsuchiya D."/>
            <person name="Tu H."/>
            <person name="Vos H."/>
            <person name="Wang M."/>
            <person name="Wolf Y.I."/>
            <person name="Yamagata H."/>
            <person name="Yamada T."/>
            <person name="Ye Y."/>
            <person name="Shaw J.R."/>
            <person name="Andrews J."/>
            <person name="Crease T.J."/>
            <person name="Tang H."/>
            <person name="Lucas S.M."/>
            <person name="Robertson H.M."/>
            <person name="Bork P."/>
            <person name="Koonin E.V."/>
            <person name="Zdobnov E.M."/>
            <person name="Grigoriev I.V."/>
            <person name="Lynch M."/>
            <person name="Boore J.L."/>
        </authorList>
    </citation>
    <scope>NUCLEOTIDE SEQUENCE [LARGE SCALE GENOMIC DNA]</scope>
</reference>
<proteinExistence type="predicted"/>
<feature type="compositionally biased region" description="Low complexity" evidence="1">
    <location>
        <begin position="30"/>
        <end position="44"/>
    </location>
</feature>
<keyword evidence="3" id="KW-1185">Reference proteome</keyword>
<evidence type="ECO:0000313" key="3">
    <source>
        <dbReference type="Proteomes" id="UP000000305"/>
    </source>
</evidence>
<accession>E9HRZ1</accession>
<name>E9HRZ1_DAPPU</name>